<dbReference type="InterPro" id="IPR050509">
    <property type="entry name" value="CoA-transferase_III"/>
</dbReference>
<dbReference type="SUPFAM" id="SSF89796">
    <property type="entry name" value="CoA-transferase family III (CaiB/BaiF)"/>
    <property type="match status" value="1"/>
</dbReference>
<accession>A0A8H5H2J7</accession>
<keyword evidence="3" id="KW-1185">Reference proteome</keyword>
<sequence>MALRGKKVIELAGLAPGQSDCSRLFRAHIDVAPVPFAGLVLADHGASVIRVDRPSAGSTLDVLCRGKRSITVNSKIPSGRELLKKLIASSDVLIDPYRPGVLERLGLGPDIFLGSSGLNQKLIYARIVGFPRNGPYKNMAGHDLNYLAMTGVLSMLPGSDKPVFPLNLLADFAGGGLYGATQILLALLARLETNQGQVLDIDMVSSLDLPDHWRVELMYFKKRSQELDTCRLHLCFIASIHLPRGFLESEEPIYLTGEHPTITYMRIFMERFFGSLPADFTHSEEWREVVVPAAQADRKLWPKLKEFITAGFMLRSRDEWAETFFGKSPRRWMFAFKF</sequence>
<dbReference type="AlphaFoldDB" id="A0A8H5H2J7"/>
<dbReference type="Gene3D" id="3.40.50.10540">
    <property type="entry name" value="Crotonobetainyl-coa:carnitine coa-transferase, domain 1"/>
    <property type="match status" value="1"/>
</dbReference>
<evidence type="ECO:0008006" key="4">
    <source>
        <dbReference type="Google" id="ProtNLM"/>
    </source>
</evidence>
<dbReference type="PANTHER" id="PTHR48228:SF5">
    <property type="entry name" value="ALPHA-METHYLACYL-COA RACEMASE"/>
    <property type="match status" value="1"/>
</dbReference>
<proteinExistence type="inferred from homology"/>
<dbReference type="OrthoDB" id="16747at2759"/>
<dbReference type="GO" id="GO:0003824">
    <property type="term" value="F:catalytic activity"/>
    <property type="evidence" value="ECO:0007669"/>
    <property type="project" value="InterPro"/>
</dbReference>
<dbReference type="Proteomes" id="UP000518752">
    <property type="component" value="Unassembled WGS sequence"/>
</dbReference>
<evidence type="ECO:0000313" key="2">
    <source>
        <dbReference type="EMBL" id="KAF5375588.1"/>
    </source>
</evidence>
<comment type="similarity">
    <text evidence="1">Belongs to the CoA-transferase III family.</text>
</comment>
<name>A0A8H5H2J7_9AGAR</name>
<dbReference type="InterPro" id="IPR023606">
    <property type="entry name" value="CoA-Trfase_III_dom_1_sf"/>
</dbReference>
<evidence type="ECO:0000313" key="3">
    <source>
        <dbReference type="Proteomes" id="UP000518752"/>
    </source>
</evidence>
<dbReference type="InterPro" id="IPR003673">
    <property type="entry name" value="CoA-Trfase_fam_III"/>
</dbReference>
<organism evidence="2 3">
    <name type="scientific">Collybiopsis confluens</name>
    <dbReference type="NCBI Taxonomy" id="2823264"/>
    <lineage>
        <taxon>Eukaryota</taxon>
        <taxon>Fungi</taxon>
        <taxon>Dikarya</taxon>
        <taxon>Basidiomycota</taxon>
        <taxon>Agaricomycotina</taxon>
        <taxon>Agaricomycetes</taxon>
        <taxon>Agaricomycetidae</taxon>
        <taxon>Agaricales</taxon>
        <taxon>Marasmiineae</taxon>
        <taxon>Omphalotaceae</taxon>
        <taxon>Collybiopsis</taxon>
    </lineage>
</organism>
<protein>
    <recommendedName>
        <fullName evidence="4">Alpha-methylacyl-CoA racemase</fullName>
    </recommendedName>
</protein>
<dbReference type="Gene3D" id="3.30.1540.10">
    <property type="entry name" value="formyl-coa transferase, domain 3"/>
    <property type="match status" value="1"/>
</dbReference>
<evidence type="ECO:0000256" key="1">
    <source>
        <dbReference type="ARBA" id="ARBA00008383"/>
    </source>
</evidence>
<reference evidence="2 3" key="1">
    <citation type="journal article" date="2020" name="ISME J.">
        <title>Uncovering the hidden diversity of litter-decomposition mechanisms in mushroom-forming fungi.</title>
        <authorList>
            <person name="Floudas D."/>
            <person name="Bentzer J."/>
            <person name="Ahren D."/>
            <person name="Johansson T."/>
            <person name="Persson P."/>
            <person name="Tunlid A."/>
        </authorList>
    </citation>
    <scope>NUCLEOTIDE SEQUENCE [LARGE SCALE GENOMIC DNA]</scope>
    <source>
        <strain evidence="2 3">CBS 406.79</strain>
    </source>
</reference>
<gene>
    <name evidence="2" type="ORF">D9757_008504</name>
</gene>
<dbReference type="Pfam" id="PF02515">
    <property type="entry name" value="CoA_transf_3"/>
    <property type="match status" value="1"/>
</dbReference>
<comment type="caution">
    <text evidence="2">The sequence shown here is derived from an EMBL/GenBank/DDBJ whole genome shotgun (WGS) entry which is preliminary data.</text>
</comment>
<dbReference type="PANTHER" id="PTHR48228">
    <property type="entry name" value="SUCCINYL-COA--D-CITRAMALATE COA-TRANSFERASE"/>
    <property type="match status" value="1"/>
</dbReference>
<dbReference type="InterPro" id="IPR044855">
    <property type="entry name" value="CoA-Trfase_III_dom3_sf"/>
</dbReference>
<dbReference type="EMBL" id="JAACJN010000096">
    <property type="protein sequence ID" value="KAF5375588.1"/>
    <property type="molecule type" value="Genomic_DNA"/>
</dbReference>